<dbReference type="EMBL" id="CCBP010000037">
    <property type="protein sequence ID" value="CDO69367.1"/>
    <property type="molecule type" value="Genomic_DNA"/>
</dbReference>
<keyword evidence="3" id="KW-1185">Reference proteome</keyword>
<name>A0A060S4L4_PYCCI</name>
<feature type="compositionally biased region" description="Basic and acidic residues" evidence="1">
    <location>
        <begin position="26"/>
        <end position="41"/>
    </location>
</feature>
<evidence type="ECO:0000313" key="3">
    <source>
        <dbReference type="Proteomes" id="UP000029665"/>
    </source>
</evidence>
<dbReference type="AlphaFoldDB" id="A0A060S4L4"/>
<evidence type="ECO:0000256" key="1">
    <source>
        <dbReference type="SAM" id="MobiDB-lite"/>
    </source>
</evidence>
<protein>
    <submittedName>
        <fullName evidence="2">Uncharacterized protein</fullName>
    </submittedName>
</protein>
<gene>
    <name evidence="2" type="ORF">BN946_scf184961.g9</name>
</gene>
<feature type="region of interest" description="Disordered" evidence="1">
    <location>
        <begin position="1"/>
        <end position="41"/>
    </location>
</feature>
<comment type="caution">
    <text evidence="2">The sequence shown here is derived from an EMBL/GenBank/DDBJ whole genome shotgun (WGS) entry which is preliminary data.</text>
</comment>
<evidence type="ECO:0000313" key="2">
    <source>
        <dbReference type="EMBL" id="CDO69367.1"/>
    </source>
</evidence>
<accession>A0A060S4L4</accession>
<reference evidence="2" key="1">
    <citation type="submission" date="2014-01" db="EMBL/GenBank/DDBJ databases">
        <title>The genome of the white-rot fungus Pycnoporus cinnabarinus: a basidiomycete model with a versatile arsenal for lignocellulosic biomass breakdown.</title>
        <authorList>
            <person name="Levasseur A."/>
            <person name="Lomascolo A."/>
            <person name="Ruiz-Duenas F.J."/>
            <person name="Uzan E."/>
            <person name="Piumi F."/>
            <person name="Kues U."/>
            <person name="Ram A.F.J."/>
            <person name="Murat C."/>
            <person name="Haon M."/>
            <person name="Benoit I."/>
            <person name="Arfi Y."/>
            <person name="Chevret D."/>
            <person name="Drula E."/>
            <person name="Kwon M.J."/>
            <person name="Gouret P."/>
            <person name="Lesage-Meessen L."/>
            <person name="Lombard V."/>
            <person name="Mariette J."/>
            <person name="Noirot C."/>
            <person name="Park J."/>
            <person name="Patyshakuliyeva A."/>
            <person name="Wieneger R.A.B."/>
            <person name="Wosten H.A.B."/>
            <person name="Martin F."/>
            <person name="Coutinho P.M."/>
            <person name="de Vries R."/>
            <person name="Martinez A.T."/>
            <person name="Klopp C."/>
            <person name="Pontarotti P."/>
            <person name="Henrissat B."/>
            <person name="Record E."/>
        </authorList>
    </citation>
    <scope>NUCLEOTIDE SEQUENCE [LARGE SCALE GENOMIC DNA]</scope>
    <source>
        <strain evidence="2">BRFM137</strain>
    </source>
</reference>
<dbReference type="STRING" id="5643.A0A060S4L4"/>
<proteinExistence type="predicted"/>
<dbReference type="Proteomes" id="UP000029665">
    <property type="component" value="Unassembled WGS sequence"/>
</dbReference>
<dbReference type="HOGENOM" id="CLU_2813615_0_0_1"/>
<dbReference type="OrthoDB" id="3349449at2759"/>
<organism evidence="2 3">
    <name type="scientific">Pycnoporus cinnabarinus</name>
    <name type="common">Cinnabar-red polypore</name>
    <name type="synonym">Trametes cinnabarina</name>
    <dbReference type="NCBI Taxonomy" id="5643"/>
    <lineage>
        <taxon>Eukaryota</taxon>
        <taxon>Fungi</taxon>
        <taxon>Dikarya</taxon>
        <taxon>Basidiomycota</taxon>
        <taxon>Agaricomycotina</taxon>
        <taxon>Agaricomycetes</taxon>
        <taxon>Polyporales</taxon>
        <taxon>Polyporaceae</taxon>
        <taxon>Trametes</taxon>
    </lineage>
</organism>
<sequence length="67" mass="7622">MSKSTSQIEAPHSALHTRFQSYHGSHSQEERPNLDWMHADSAETPKTKTVIVERLETVDAKPLCSCW</sequence>